<evidence type="ECO:0000256" key="1">
    <source>
        <dbReference type="SAM" id="Phobius"/>
    </source>
</evidence>
<reference evidence="2" key="1">
    <citation type="submission" date="2022-06" db="EMBL/GenBank/DDBJ databases">
        <title>A novel DMS-producing enzyme.</title>
        <authorList>
            <person name="Zhang Y."/>
        </authorList>
    </citation>
    <scope>NUCLEOTIDE SEQUENCE</scope>
    <source>
        <strain evidence="2">RT37</strain>
    </source>
</reference>
<protein>
    <submittedName>
        <fullName evidence="2">Exosortase/archaeosortase family protein</fullName>
    </submittedName>
</protein>
<name>A0AAU7KFT4_9GAMM</name>
<keyword evidence="1" id="KW-0812">Transmembrane</keyword>
<organism evidence="2">
    <name type="scientific">Halomonas sp. RT37</name>
    <dbReference type="NCBI Taxonomy" id="2950872"/>
    <lineage>
        <taxon>Bacteria</taxon>
        <taxon>Pseudomonadati</taxon>
        <taxon>Pseudomonadota</taxon>
        <taxon>Gammaproteobacteria</taxon>
        <taxon>Oceanospirillales</taxon>
        <taxon>Halomonadaceae</taxon>
        <taxon>Halomonas</taxon>
    </lineage>
</organism>
<proteinExistence type="predicted"/>
<keyword evidence="1" id="KW-1133">Transmembrane helix</keyword>
<dbReference type="RefSeq" id="WP_045994631.1">
    <property type="nucleotide sequence ID" value="NZ_CP098827.1"/>
</dbReference>
<evidence type="ECO:0000313" key="2">
    <source>
        <dbReference type="EMBL" id="XBO70536.1"/>
    </source>
</evidence>
<feature type="transmembrane region" description="Helical" evidence="1">
    <location>
        <begin position="42"/>
        <end position="71"/>
    </location>
</feature>
<dbReference type="EMBL" id="CP098827">
    <property type="protein sequence ID" value="XBO70536.1"/>
    <property type="molecule type" value="Genomic_DNA"/>
</dbReference>
<accession>A0AAU7KFT4</accession>
<dbReference type="AlphaFoldDB" id="A0AAU7KFT4"/>
<keyword evidence="1" id="KW-0472">Membrane</keyword>
<gene>
    <name evidence="2" type="ORF">NFG58_18285</name>
</gene>
<sequence length="117" mass="13139">MTTDHSFSTDDYQHNAAWRAASRWQQRARQARPTRRMGGFKLALATLVGAVTLVLATMMALVLSLVGLALMPLVRHRMKKRMEAYRADHADDITPGATTRAPGQDDARVWEGQYEVK</sequence>